<organism evidence="1 2">
    <name type="scientific">Oryza rufipogon</name>
    <name type="common">Brownbeard rice</name>
    <name type="synonym">Asian wild rice</name>
    <dbReference type="NCBI Taxonomy" id="4529"/>
    <lineage>
        <taxon>Eukaryota</taxon>
        <taxon>Viridiplantae</taxon>
        <taxon>Streptophyta</taxon>
        <taxon>Embryophyta</taxon>
        <taxon>Tracheophyta</taxon>
        <taxon>Spermatophyta</taxon>
        <taxon>Magnoliopsida</taxon>
        <taxon>Liliopsida</taxon>
        <taxon>Poales</taxon>
        <taxon>Poaceae</taxon>
        <taxon>BOP clade</taxon>
        <taxon>Oryzoideae</taxon>
        <taxon>Oryzeae</taxon>
        <taxon>Oryzinae</taxon>
        <taxon>Oryza</taxon>
    </lineage>
</organism>
<evidence type="ECO:0000313" key="1">
    <source>
        <dbReference type="EnsemblPlants" id="ORUFI06G08610.2"/>
    </source>
</evidence>
<name>A0A0E0PVF8_ORYRU</name>
<protein>
    <submittedName>
        <fullName evidence="1">Uncharacterized protein</fullName>
    </submittedName>
</protein>
<accession>A0A0E0PVF8</accession>
<keyword evidence="2" id="KW-1185">Reference proteome</keyword>
<sequence length="223" mass="25019">MPLMVTEEGEGKVATFELQLGIASTRAAGIPDWELMKAITADPSNADLQVGTKPSMSKEHAMRFPLVGSAMLLSLCTFYSSFSRKTWSMLFSLPSLALLLSGFFPEGSPRKPTWREEERTFDGCIMNQIIDIVFNVHLLLFEELVEQVNRTDELLVELMLGNTCWCIELSKIRSATNGKMVLNEVQTEVYYDKNGITSVMASEYRRADSSTETDANDKKCYSL</sequence>
<reference evidence="2" key="1">
    <citation type="submission" date="2013-06" db="EMBL/GenBank/DDBJ databases">
        <authorList>
            <person name="Zhao Q."/>
        </authorList>
    </citation>
    <scope>NUCLEOTIDE SEQUENCE</scope>
    <source>
        <strain evidence="2">cv. W1943</strain>
    </source>
</reference>
<dbReference type="AlphaFoldDB" id="A0A0E0PVF8"/>
<evidence type="ECO:0000313" key="2">
    <source>
        <dbReference type="Proteomes" id="UP000008022"/>
    </source>
</evidence>
<dbReference type="HOGENOM" id="CLU_1317308_0_0_1"/>
<dbReference type="EnsemblPlants" id="ORUFI06G08610.2">
    <property type="protein sequence ID" value="ORUFI06G08610.2"/>
    <property type="gene ID" value="ORUFI06G08610"/>
</dbReference>
<dbReference type="Gramene" id="ORUFI06G08610.2">
    <property type="protein sequence ID" value="ORUFI06G08610.2"/>
    <property type="gene ID" value="ORUFI06G08610"/>
</dbReference>
<dbReference type="Proteomes" id="UP000008022">
    <property type="component" value="Unassembled WGS sequence"/>
</dbReference>
<reference evidence="1" key="2">
    <citation type="submission" date="2015-06" db="UniProtKB">
        <authorList>
            <consortium name="EnsemblPlants"/>
        </authorList>
    </citation>
    <scope>IDENTIFICATION</scope>
</reference>
<proteinExistence type="predicted"/>